<evidence type="ECO:0000256" key="2">
    <source>
        <dbReference type="SAM" id="MobiDB-lite"/>
    </source>
</evidence>
<comment type="caution">
    <text evidence="3">The sequence shown here is derived from an EMBL/GenBank/DDBJ whole genome shotgun (WGS) entry which is preliminary data.</text>
</comment>
<evidence type="ECO:0000313" key="3">
    <source>
        <dbReference type="EMBL" id="GJT38785.1"/>
    </source>
</evidence>
<feature type="region of interest" description="Disordered" evidence="2">
    <location>
        <begin position="1"/>
        <end position="81"/>
    </location>
</feature>
<keyword evidence="4" id="KW-1185">Reference proteome</keyword>
<accession>A0ABQ5DIG7</accession>
<name>A0ABQ5DIG7_9ASTR</name>
<sequence length="405" mass="45094">MSLTEDSNDGNDGNEVPTSGNKDSNMFTVNEANVNSRNDGGSGLKSGEDTSPNVVKNTYQNVGVSSTGPDTTGPSVQKGIPTVKNMRPVSYINVVSTEPGTTDGNGTDVVASKESVCIVNEWLCNTVYEFFFGKRMAYQVPRNQDSRNMNQDSSRRTVNVEETSSKAMVAIDGAGFDWSYMADDEVPTNMALMAFSDSERVSICRRGTCLLQKNEVIFYEQLAVLKRDISYKDSEISMLKSELEKLKQEKESNQLKIENFDNASKSLDKLIGSQIPDKSRKGLGFVSYNDVPPPHTWLFSPPKFDLSNSSLEEFQQPEFEGYGPKTSKSVIEDISNEVRESSDAPLVEKLVLDDKLEKKTIFPTIAKIEFVRPKQQEKPVRKPVKYAEIYRLTAITIKGKCGIWE</sequence>
<evidence type="ECO:0000313" key="4">
    <source>
        <dbReference type="Proteomes" id="UP001151760"/>
    </source>
</evidence>
<evidence type="ECO:0000256" key="1">
    <source>
        <dbReference type="SAM" id="Coils"/>
    </source>
</evidence>
<organism evidence="3 4">
    <name type="scientific">Tanacetum coccineum</name>
    <dbReference type="NCBI Taxonomy" id="301880"/>
    <lineage>
        <taxon>Eukaryota</taxon>
        <taxon>Viridiplantae</taxon>
        <taxon>Streptophyta</taxon>
        <taxon>Embryophyta</taxon>
        <taxon>Tracheophyta</taxon>
        <taxon>Spermatophyta</taxon>
        <taxon>Magnoliopsida</taxon>
        <taxon>eudicotyledons</taxon>
        <taxon>Gunneridae</taxon>
        <taxon>Pentapetalae</taxon>
        <taxon>asterids</taxon>
        <taxon>campanulids</taxon>
        <taxon>Asterales</taxon>
        <taxon>Asteraceae</taxon>
        <taxon>Asteroideae</taxon>
        <taxon>Anthemideae</taxon>
        <taxon>Anthemidinae</taxon>
        <taxon>Tanacetum</taxon>
    </lineage>
</organism>
<feature type="compositionally biased region" description="Polar residues" evidence="2">
    <location>
        <begin position="49"/>
        <end position="75"/>
    </location>
</feature>
<keyword evidence="1" id="KW-0175">Coiled coil</keyword>
<reference evidence="3" key="2">
    <citation type="submission" date="2022-01" db="EMBL/GenBank/DDBJ databases">
        <authorList>
            <person name="Yamashiro T."/>
            <person name="Shiraishi A."/>
            <person name="Satake H."/>
            <person name="Nakayama K."/>
        </authorList>
    </citation>
    <scope>NUCLEOTIDE SEQUENCE</scope>
</reference>
<reference evidence="3" key="1">
    <citation type="journal article" date="2022" name="Int. J. Mol. Sci.">
        <title>Draft Genome of Tanacetum Coccineum: Genomic Comparison of Closely Related Tanacetum-Family Plants.</title>
        <authorList>
            <person name="Yamashiro T."/>
            <person name="Shiraishi A."/>
            <person name="Nakayama K."/>
            <person name="Satake H."/>
        </authorList>
    </citation>
    <scope>NUCLEOTIDE SEQUENCE</scope>
</reference>
<protein>
    <submittedName>
        <fullName evidence="3">Uncharacterized protein</fullName>
    </submittedName>
</protein>
<feature type="coiled-coil region" evidence="1">
    <location>
        <begin position="229"/>
        <end position="263"/>
    </location>
</feature>
<gene>
    <name evidence="3" type="ORF">Tco_0938650</name>
</gene>
<dbReference type="EMBL" id="BQNB010015331">
    <property type="protein sequence ID" value="GJT38785.1"/>
    <property type="molecule type" value="Genomic_DNA"/>
</dbReference>
<proteinExistence type="predicted"/>
<dbReference type="Proteomes" id="UP001151760">
    <property type="component" value="Unassembled WGS sequence"/>
</dbReference>
<feature type="compositionally biased region" description="Polar residues" evidence="2">
    <location>
        <begin position="16"/>
        <end position="39"/>
    </location>
</feature>